<dbReference type="AlphaFoldDB" id="A0A6M2B2R4"/>
<evidence type="ECO:0000313" key="1">
    <source>
        <dbReference type="EMBL" id="NGX86781.1"/>
    </source>
</evidence>
<accession>A0A6M2B2R4</accession>
<dbReference type="PANTHER" id="PTHR23416">
    <property type="entry name" value="SIALIC ACID SYNTHASE-RELATED"/>
    <property type="match status" value="1"/>
</dbReference>
<comment type="caution">
    <text evidence="1">The sequence shown here is derived from an EMBL/GenBank/DDBJ whole genome shotgun (WGS) entry which is preliminary data.</text>
</comment>
<reference evidence="1 2" key="1">
    <citation type="submission" date="2020-03" db="EMBL/GenBank/DDBJ databases">
        <title>Rahnella aceri sp. nov., isoated from traditional Jeju Makgeolli.</title>
        <authorList>
            <person name="Kim I.S."/>
            <person name="Jeon D."/>
        </authorList>
    </citation>
    <scope>NUCLEOTIDE SEQUENCE [LARGE SCALE GENOMIC DNA]</scope>
    <source>
        <strain evidence="1 2">Lac-M11</strain>
    </source>
</reference>
<dbReference type="SUPFAM" id="SSF51161">
    <property type="entry name" value="Trimeric LpxA-like enzymes"/>
    <property type="match status" value="1"/>
</dbReference>
<keyword evidence="2" id="KW-1185">Reference proteome</keyword>
<dbReference type="InterPro" id="IPR011004">
    <property type="entry name" value="Trimer_LpxA-like_sf"/>
</dbReference>
<proteinExistence type="predicted"/>
<dbReference type="EMBL" id="JAADJS010000001">
    <property type="protein sequence ID" value="NGX86781.1"/>
    <property type="molecule type" value="Genomic_DNA"/>
</dbReference>
<gene>
    <name evidence="1" type="ORF">GW579_06700</name>
</gene>
<name>A0A6M2B2R4_9GAMM</name>
<dbReference type="RefSeq" id="WP_165058177.1">
    <property type="nucleotide sequence ID" value="NZ_JAADJS010000001.1"/>
</dbReference>
<dbReference type="PANTHER" id="PTHR23416:SF78">
    <property type="entry name" value="LIPOPOLYSACCHARIDE BIOSYNTHESIS O-ACETYL TRANSFERASE WBBJ-RELATED"/>
    <property type="match status" value="1"/>
</dbReference>
<dbReference type="Gene3D" id="2.160.10.10">
    <property type="entry name" value="Hexapeptide repeat proteins"/>
    <property type="match status" value="1"/>
</dbReference>
<dbReference type="InterPro" id="IPR051159">
    <property type="entry name" value="Hexapeptide_acetyltransf"/>
</dbReference>
<sequence length="214" mass="23453">MTFEEFIALVELKGGKVIGKPSIWKSVKIDLRGLNSNFEFHENSKIDNLTLVDYGGNNNIKIGKYSKVNGLIKIGRKCNLKIGSNFSSTGGMKLHLSESSDIIIGDNCMFGIDINIYNHDYHPIFSIDTGERLNFSKSVYLEDHIWLANKTTILKGVTISTGSVIGIGSVVSKDIPPNSIAVGNPAIVVKSGITWDRASLNTSHLDGIKHFDEI</sequence>
<dbReference type="Proteomes" id="UP000476696">
    <property type="component" value="Unassembled WGS sequence"/>
</dbReference>
<evidence type="ECO:0008006" key="3">
    <source>
        <dbReference type="Google" id="ProtNLM"/>
    </source>
</evidence>
<protein>
    <recommendedName>
        <fullName evidence="3">Acyltransferase</fullName>
    </recommendedName>
</protein>
<organism evidence="1 2">
    <name type="scientific">Rahnella contaminans</name>
    <dbReference type="NCBI Taxonomy" id="2703882"/>
    <lineage>
        <taxon>Bacteria</taxon>
        <taxon>Pseudomonadati</taxon>
        <taxon>Pseudomonadota</taxon>
        <taxon>Gammaproteobacteria</taxon>
        <taxon>Enterobacterales</taxon>
        <taxon>Yersiniaceae</taxon>
        <taxon>Rahnella</taxon>
    </lineage>
</organism>
<evidence type="ECO:0000313" key="2">
    <source>
        <dbReference type="Proteomes" id="UP000476696"/>
    </source>
</evidence>